<evidence type="ECO:0000256" key="9">
    <source>
        <dbReference type="ARBA" id="ARBA00022989"/>
    </source>
</evidence>
<protein>
    <recommendedName>
        <fullName evidence="3">histidine kinase</fullName>
        <ecNumber evidence="3">2.7.13.3</ecNumber>
    </recommendedName>
</protein>
<sequence>MNIRRSFSAKVIMWVLLLAVPVFLASVGVLFWQSHKLIRAEAVDKASNVLACAMHRINRYLITTKTASHTNAWIVEQSLYPDSIQAITNRIATTNPYTDGCAISTEPGVIPQYPDGFMSVSFNTKDSVNTFIEPDHSYFQERWYSIPRTQRKPTWVVFNDKNREQETDEDATIAAYTHPLFNKKGKFVGVISIWLSLQHISNIMAEVRPYPHSYYVMIDEKGRYVGHPDSTRLFNQTIFSVADPQHQADLIALGYEMTKGNKGSMSVKINGKKSLVCYMPVEGTPWSLAIVCPHSDILRGFYRLTYIVVALLIVGLLLIFINCHKAVTVSLSPLQQLLEKTKAVSNGHLDVDIAHTKRTDVIGGLQNSFATMLESLNYYINSVRTATDQTKRYNRELEHTTQLAVEAQHQKTVFIQNVTHQIRTPLNIIMGFAQILNCPTDDTSLSEELGQDEIKSIASTMTHNSRLLIRMVMMLFDSSENGKAETANCDKREMVACNDVCQVALKFTTKNHPDIPVEYKTELADDFCIHTNFRYLEYSLEELLSNAVRYSDQQHISLHVTRNEEFVRFVVQDTGNGIAEADRDNIFKFFTKVDDFSEGLGLGLPLTKRHAETLGGNLILDTTYHEGSRFIFEIPVA</sequence>
<dbReference type="GO" id="GO:0000155">
    <property type="term" value="F:phosphorelay sensor kinase activity"/>
    <property type="evidence" value="ECO:0007669"/>
    <property type="project" value="InterPro"/>
</dbReference>
<evidence type="ECO:0000256" key="7">
    <source>
        <dbReference type="ARBA" id="ARBA00022692"/>
    </source>
</evidence>
<dbReference type="PROSITE" id="PS50109">
    <property type="entry name" value="HIS_KIN"/>
    <property type="match status" value="1"/>
</dbReference>
<dbReference type="eggNOG" id="COG2205">
    <property type="taxonomic scope" value="Bacteria"/>
</dbReference>
<dbReference type="InterPro" id="IPR050736">
    <property type="entry name" value="Sensor_HK_Regulatory"/>
</dbReference>
<name>D5EUN8_XYLR2</name>
<comment type="catalytic activity">
    <reaction evidence="1">
        <text>ATP + protein L-histidine = ADP + protein N-phospho-L-histidine.</text>
        <dbReference type="EC" id="2.7.13.3"/>
    </reaction>
</comment>
<dbReference type="AlphaFoldDB" id="D5EUN8"/>
<evidence type="ECO:0000256" key="2">
    <source>
        <dbReference type="ARBA" id="ARBA00004651"/>
    </source>
</evidence>
<evidence type="ECO:0000313" key="16">
    <source>
        <dbReference type="Proteomes" id="UP000000927"/>
    </source>
</evidence>
<dbReference type="SMART" id="SM00388">
    <property type="entry name" value="HisKA"/>
    <property type="match status" value="1"/>
</dbReference>
<dbReference type="STRING" id="264731.PRU_2070"/>
<evidence type="ECO:0000256" key="4">
    <source>
        <dbReference type="ARBA" id="ARBA00022475"/>
    </source>
</evidence>
<dbReference type="SUPFAM" id="SSF158472">
    <property type="entry name" value="HAMP domain-like"/>
    <property type="match status" value="1"/>
</dbReference>
<dbReference type="CDD" id="cd12912">
    <property type="entry name" value="PDC2_MCP_like"/>
    <property type="match status" value="1"/>
</dbReference>
<dbReference type="SMART" id="SM00387">
    <property type="entry name" value="HATPase_c"/>
    <property type="match status" value="1"/>
</dbReference>
<dbReference type="Gene3D" id="3.30.450.20">
    <property type="entry name" value="PAS domain"/>
    <property type="match status" value="1"/>
</dbReference>
<dbReference type="KEGG" id="pru:PRU_2070"/>
<evidence type="ECO:0000256" key="3">
    <source>
        <dbReference type="ARBA" id="ARBA00012438"/>
    </source>
</evidence>
<evidence type="ECO:0000256" key="8">
    <source>
        <dbReference type="ARBA" id="ARBA00022777"/>
    </source>
</evidence>
<dbReference type="SUPFAM" id="SSF47384">
    <property type="entry name" value="Homodimeric domain of signal transducing histidine kinase"/>
    <property type="match status" value="1"/>
</dbReference>
<dbReference type="CDD" id="cd12913">
    <property type="entry name" value="PDC1_MCP_like"/>
    <property type="match status" value="1"/>
</dbReference>
<dbReference type="Pfam" id="PF02743">
    <property type="entry name" value="dCache_1"/>
    <property type="match status" value="1"/>
</dbReference>
<dbReference type="InterPro" id="IPR036097">
    <property type="entry name" value="HisK_dim/P_sf"/>
</dbReference>
<dbReference type="CDD" id="cd00082">
    <property type="entry name" value="HisKA"/>
    <property type="match status" value="1"/>
</dbReference>
<dbReference type="eggNOG" id="COG5000">
    <property type="taxonomic scope" value="Bacteria"/>
</dbReference>
<evidence type="ECO:0000256" key="6">
    <source>
        <dbReference type="ARBA" id="ARBA00022679"/>
    </source>
</evidence>
<dbReference type="InterPro" id="IPR003661">
    <property type="entry name" value="HisK_dim/P_dom"/>
</dbReference>
<keyword evidence="16" id="KW-1185">Reference proteome</keyword>
<dbReference type="Gene3D" id="6.10.340.10">
    <property type="match status" value="1"/>
</dbReference>
<keyword evidence="6" id="KW-0808">Transferase</keyword>
<dbReference type="PANTHER" id="PTHR43711">
    <property type="entry name" value="TWO-COMPONENT HISTIDINE KINASE"/>
    <property type="match status" value="1"/>
</dbReference>
<dbReference type="PROSITE" id="PS50885">
    <property type="entry name" value="HAMP"/>
    <property type="match status" value="1"/>
</dbReference>
<dbReference type="PANTHER" id="PTHR43711:SF26">
    <property type="entry name" value="SENSOR HISTIDINE KINASE RCSC"/>
    <property type="match status" value="1"/>
</dbReference>
<evidence type="ECO:0000256" key="5">
    <source>
        <dbReference type="ARBA" id="ARBA00022553"/>
    </source>
</evidence>
<evidence type="ECO:0000259" key="13">
    <source>
        <dbReference type="PROSITE" id="PS50109"/>
    </source>
</evidence>
<dbReference type="InterPro" id="IPR003660">
    <property type="entry name" value="HAMP_dom"/>
</dbReference>
<comment type="subcellular location">
    <subcellularLocation>
        <location evidence="2">Cell membrane</location>
        <topology evidence="2">Multi-pass membrane protein</topology>
    </subcellularLocation>
</comment>
<dbReference type="Pfam" id="PF02518">
    <property type="entry name" value="HATPase_c"/>
    <property type="match status" value="1"/>
</dbReference>
<dbReference type="SUPFAM" id="SSF55874">
    <property type="entry name" value="ATPase domain of HSP90 chaperone/DNA topoisomerase II/histidine kinase"/>
    <property type="match status" value="1"/>
</dbReference>
<keyword evidence="5" id="KW-0597">Phosphoprotein</keyword>
<keyword evidence="8 15" id="KW-0418">Kinase</keyword>
<reference evidence="15 16" key="1">
    <citation type="journal article" date="2010" name="Microb. Ecol.">
        <title>Comparative genome analysis of Prevotella ruminicola and Prevotella bryantii: insights into their environmental niche.</title>
        <authorList>
            <consortium name="North American Consortium for Rumen Bacteria"/>
            <person name="Purushe J."/>
            <person name="Fouts D.E."/>
            <person name="Morrison M."/>
            <person name="White B.A."/>
            <person name="Mackie R.I."/>
            <person name="Coutinho P.M."/>
            <person name="Henrissat B."/>
            <person name="Nelson K.E."/>
        </authorList>
    </citation>
    <scope>NUCLEOTIDE SEQUENCE [LARGE SCALE GENOMIC DNA]</scope>
    <source>
        <strain evidence="16">ATCC 19189 / JCM 8958 / 23</strain>
    </source>
</reference>
<keyword evidence="4" id="KW-1003">Cell membrane</keyword>
<dbReference type="Gene3D" id="3.30.565.10">
    <property type="entry name" value="Histidine kinase-like ATPase, C-terminal domain"/>
    <property type="match status" value="1"/>
</dbReference>
<dbReference type="InterPro" id="IPR005467">
    <property type="entry name" value="His_kinase_dom"/>
</dbReference>
<dbReference type="InterPro" id="IPR003594">
    <property type="entry name" value="HATPase_dom"/>
</dbReference>
<evidence type="ECO:0000256" key="11">
    <source>
        <dbReference type="ARBA" id="ARBA00023136"/>
    </source>
</evidence>
<dbReference type="Gene3D" id="1.10.287.130">
    <property type="match status" value="1"/>
</dbReference>
<dbReference type="GO" id="GO:0005886">
    <property type="term" value="C:plasma membrane"/>
    <property type="evidence" value="ECO:0007669"/>
    <property type="project" value="UniProtKB-SubCell"/>
</dbReference>
<feature type="domain" description="HAMP" evidence="14">
    <location>
        <begin position="328"/>
        <end position="381"/>
    </location>
</feature>
<feature type="transmembrane region" description="Helical" evidence="12">
    <location>
        <begin position="304"/>
        <end position="321"/>
    </location>
</feature>
<dbReference type="PRINTS" id="PR00344">
    <property type="entry name" value="BCTRLSENSOR"/>
</dbReference>
<dbReference type="InterPro" id="IPR004358">
    <property type="entry name" value="Sig_transdc_His_kin-like_C"/>
</dbReference>
<dbReference type="HOGENOM" id="CLU_430746_0_0_10"/>
<dbReference type="InterPro" id="IPR036890">
    <property type="entry name" value="HATPase_C_sf"/>
</dbReference>
<feature type="transmembrane region" description="Helical" evidence="12">
    <location>
        <begin position="12"/>
        <end position="32"/>
    </location>
</feature>
<gene>
    <name evidence="15" type="ordered locus">PRU_2070</name>
</gene>
<keyword evidence="7 12" id="KW-0812">Transmembrane</keyword>
<dbReference type="Pfam" id="PF00672">
    <property type="entry name" value="HAMP"/>
    <property type="match status" value="1"/>
</dbReference>
<proteinExistence type="predicted"/>
<evidence type="ECO:0000259" key="14">
    <source>
        <dbReference type="PROSITE" id="PS50885"/>
    </source>
</evidence>
<dbReference type="InterPro" id="IPR033479">
    <property type="entry name" value="dCache_1"/>
</dbReference>
<dbReference type="Proteomes" id="UP000000927">
    <property type="component" value="Chromosome"/>
</dbReference>
<dbReference type="CDD" id="cd06225">
    <property type="entry name" value="HAMP"/>
    <property type="match status" value="1"/>
</dbReference>
<dbReference type="Pfam" id="PF00512">
    <property type="entry name" value="HisKA"/>
    <property type="match status" value="1"/>
</dbReference>
<keyword evidence="10" id="KW-0902">Two-component regulatory system</keyword>
<dbReference type="EC" id="2.7.13.3" evidence="3"/>
<feature type="domain" description="Histidine kinase" evidence="13">
    <location>
        <begin position="417"/>
        <end position="637"/>
    </location>
</feature>
<evidence type="ECO:0000313" key="15">
    <source>
        <dbReference type="EMBL" id="ADE82928.1"/>
    </source>
</evidence>
<organism evidence="15 16">
    <name type="scientific">Xylanibacter ruminicola (strain ATCC 19189 / DSM 19721 / CIP 105475 / JCM 8958 / 23)</name>
    <name type="common">Prevotella ruminicola</name>
    <dbReference type="NCBI Taxonomy" id="264731"/>
    <lineage>
        <taxon>Bacteria</taxon>
        <taxon>Pseudomonadati</taxon>
        <taxon>Bacteroidota</taxon>
        <taxon>Bacteroidia</taxon>
        <taxon>Bacteroidales</taxon>
        <taxon>Prevotellaceae</taxon>
        <taxon>Xylanibacter</taxon>
    </lineage>
</organism>
<evidence type="ECO:0000256" key="1">
    <source>
        <dbReference type="ARBA" id="ARBA00000085"/>
    </source>
</evidence>
<dbReference type="EMBL" id="CP002006">
    <property type="protein sequence ID" value="ADE82928.1"/>
    <property type="molecule type" value="Genomic_DNA"/>
</dbReference>
<evidence type="ECO:0000256" key="12">
    <source>
        <dbReference type="SAM" id="Phobius"/>
    </source>
</evidence>
<keyword evidence="11 12" id="KW-0472">Membrane</keyword>
<keyword evidence="9 12" id="KW-1133">Transmembrane helix</keyword>
<evidence type="ECO:0000256" key="10">
    <source>
        <dbReference type="ARBA" id="ARBA00023012"/>
    </source>
</evidence>
<dbReference type="SMART" id="SM00304">
    <property type="entry name" value="HAMP"/>
    <property type="match status" value="1"/>
</dbReference>
<accession>D5EUN8</accession>